<dbReference type="AlphaFoldDB" id="A0A0F8ZGX7"/>
<dbReference type="Gene3D" id="1.20.120.330">
    <property type="entry name" value="Nucleotidyltransferases domain 2"/>
    <property type="match status" value="1"/>
</dbReference>
<organism evidence="3">
    <name type="scientific">marine sediment metagenome</name>
    <dbReference type="NCBI Taxonomy" id="412755"/>
    <lineage>
        <taxon>unclassified sequences</taxon>
        <taxon>metagenomes</taxon>
        <taxon>ecological metagenomes</taxon>
    </lineage>
</organism>
<feature type="non-terminal residue" evidence="3">
    <location>
        <position position="1"/>
    </location>
</feature>
<dbReference type="SUPFAM" id="SSF81593">
    <property type="entry name" value="Nucleotidyltransferase substrate binding subunit/domain"/>
    <property type="match status" value="1"/>
</dbReference>
<evidence type="ECO:0000259" key="2">
    <source>
        <dbReference type="Pfam" id="PF08335"/>
    </source>
</evidence>
<dbReference type="GO" id="GO:0016779">
    <property type="term" value="F:nucleotidyltransferase activity"/>
    <property type="evidence" value="ECO:0007669"/>
    <property type="project" value="InterPro"/>
</dbReference>
<evidence type="ECO:0000256" key="1">
    <source>
        <dbReference type="ARBA" id="ARBA00022679"/>
    </source>
</evidence>
<sequence>TRWSDNIRILECLEEAGVISSEDAEFLTRAYKNYRSVGHRLQLQQLPVVVSAAEFAIEREQVSAVWQRLLGSS</sequence>
<dbReference type="Pfam" id="PF08335">
    <property type="entry name" value="GlnD_UR_UTase"/>
    <property type="match status" value="1"/>
</dbReference>
<gene>
    <name evidence="3" type="ORF">LCGC14_2971630</name>
</gene>
<dbReference type="EMBL" id="LAZR01060427">
    <property type="protein sequence ID" value="KKK65689.1"/>
    <property type="molecule type" value="Genomic_DNA"/>
</dbReference>
<accession>A0A0F8ZGX7</accession>
<proteinExistence type="predicted"/>
<evidence type="ECO:0000313" key="3">
    <source>
        <dbReference type="EMBL" id="KKK65689.1"/>
    </source>
</evidence>
<protein>
    <recommendedName>
        <fullName evidence="2">PII-uridylyltransferase/Glutamine-synthetase adenylyltransferase domain-containing protein</fullName>
    </recommendedName>
</protein>
<feature type="domain" description="PII-uridylyltransferase/Glutamine-synthetase adenylyltransferase" evidence="2">
    <location>
        <begin position="6"/>
        <end position="45"/>
    </location>
</feature>
<dbReference type="InterPro" id="IPR013546">
    <property type="entry name" value="PII_UdlTrfase/GS_AdlTrfase"/>
</dbReference>
<comment type="caution">
    <text evidence="3">The sequence shown here is derived from an EMBL/GenBank/DDBJ whole genome shotgun (WGS) entry which is preliminary data.</text>
</comment>
<reference evidence="3" key="1">
    <citation type="journal article" date="2015" name="Nature">
        <title>Complex archaea that bridge the gap between prokaryotes and eukaryotes.</title>
        <authorList>
            <person name="Spang A."/>
            <person name="Saw J.H."/>
            <person name="Jorgensen S.L."/>
            <person name="Zaremba-Niedzwiedzka K."/>
            <person name="Martijn J."/>
            <person name="Lind A.E."/>
            <person name="van Eijk R."/>
            <person name="Schleper C."/>
            <person name="Guy L."/>
            <person name="Ettema T.J."/>
        </authorList>
    </citation>
    <scope>NUCLEOTIDE SEQUENCE</scope>
</reference>
<keyword evidence="1" id="KW-0808">Transferase</keyword>
<name>A0A0F8ZGX7_9ZZZZ</name>